<dbReference type="GO" id="GO:0032968">
    <property type="term" value="P:positive regulation of transcription elongation by RNA polymerase II"/>
    <property type="evidence" value="ECO:0007669"/>
    <property type="project" value="InterPro"/>
</dbReference>
<dbReference type="InterPro" id="IPR011039">
    <property type="entry name" value="TFIIF_interaction"/>
</dbReference>
<dbReference type="GO" id="GO:0006367">
    <property type="term" value="P:transcription initiation at RNA polymerase II promoter"/>
    <property type="evidence" value="ECO:0007669"/>
    <property type="project" value="InterPro"/>
</dbReference>
<evidence type="ECO:0000256" key="3">
    <source>
        <dbReference type="ARBA" id="ARBA00020812"/>
    </source>
</evidence>
<keyword evidence="4" id="KW-0805">Transcription regulation</keyword>
<dbReference type="Proteomes" id="UP000035681">
    <property type="component" value="Unplaced"/>
</dbReference>
<evidence type="ECO:0000313" key="13">
    <source>
        <dbReference type="WBParaSite" id="TCONS_00003764.p1"/>
    </source>
</evidence>
<dbReference type="WBParaSite" id="TCONS_00003764.p1">
    <property type="protein sequence ID" value="TCONS_00003764.p1"/>
    <property type="gene ID" value="XLOC_000281"/>
</dbReference>
<dbReference type="AlphaFoldDB" id="A0AAF5CY83"/>
<feature type="transmembrane region" description="Helical" evidence="11">
    <location>
        <begin position="12"/>
        <end position="31"/>
    </location>
</feature>
<protein>
    <recommendedName>
        <fullName evidence="3">General transcription factor IIF subunit 1</fullName>
    </recommendedName>
    <alternativeName>
        <fullName evidence="9">Transcription initiation factor IIF subunit alpha</fullName>
    </alternativeName>
</protein>
<evidence type="ECO:0000256" key="7">
    <source>
        <dbReference type="ARBA" id="ARBA00023242"/>
    </source>
</evidence>
<feature type="transmembrane region" description="Helical" evidence="11">
    <location>
        <begin position="1011"/>
        <end position="1028"/>
    </location>
</feature>
<feature type="transmembrane region" description="Helical" evidence="11">
    <location>
        <begin position="978"/>
        <end position="999"/>
    </location>
</feature>
<dbReference type="GO" id="GO:0003677">
    <property type="term" value="F:DNA binding"/>
    <property type="evidence" value="ECO:0007669"/>
    <property type="project" value="UniProtKB-KW"/>
</dbReference>
<dbReference type="GO" id="GO:0016251">
    <property type="term" value="F:RNA polymerase II general transcription initiation factor activity"/>
    <property type="evidence" value="ECO:0007669"/>
    <property type="project" value="TreeGrafter"/>
</dbReference>
<comment type="subcellular location">
    <subcellularLocation>
        <location evidence="1">Nucleus</location>
    </subcellularLocation>
</comment>
<dbReference type="GO" id="GO:0005674">
    <property type="term" value="C:transcription factor TFIIF complex"/>
    <property type="evidence" value="ECO:0007669"/>
    <property type="project" value="TreeGrafter"/>
</dbReference>
<feature type="compositionally biased region" description="Basic and acidic residues" evidence="10">
    <location>
        <begin position="836"/>
        <end position="854"/>
    </location>
</feature>
<sequence length="1048" mass="119508">QREFYDVQPHLYLIITSLLFLITFPIGWDIARISMQKRKNNCMGGNRQFVSKDNSCLPFHPKQWRYLKELVTNDDINQENSKKIIDLLIAMEQRDSVEGRLGLALTYEIYNAFYHLHKLDRNNNTEGAALQSVLACALQRSVNHLHDVYGHLEGGPSPTYKKTMEYFKLPGVVAAYRNDIAHGKYPTVDSMVDAIVEIRKVVIDCYWKPFEGTSKGTKIEEGKETLFADFVRKSRAFILPSNTSPTPNEEDERLLKEMALKAIECDFTYFGKSFFSPAFAIEDVDGYSLKALPEPVLHSGLDINNGLNRLVLLIYQALKKTGNVFYFCIYGLQEIAQESSEVMRQRKEAFFNSCARIIVGSGHWFSISETVQLLKWDYTLPLTEPVFENMPSTVRDNKRIVLELKKIMNSDCEEFDATPENDGLSSIKINKCKPWGKVVIDKYENEGAVPPNKKSVPIIVAPSAPDSKLCILKFNKGTTHDVDNLFITDNQVRMERDDNRKLYMNETEQLPEFGAGSEYGRAAREEARRKKMGRRLKNYILDNQPWKMTINKKERENGTDVWRKKNFKTIREGGANTHTDFWVFVKNGDHFIATCVDEFYNVMPCVPFKTFDIDEAEAQFQIRDQLINKFALKAQLQKKKDEEEEDDEGVGGGKSGSGKAVDQGLKIKDEASDDSDGHYGEDDDIEGKSRSKKKKKSSEKEKKDKKVKVSSAFEVAKYESDDGDDEGREYDYMSDSGSDTDKEDIPDIEKIEGALVGVGDEDGLRKIIDSDESSDEDLAIGDKEDESDTRDKDKDDSNDDDSEFEDADIDKESETLFKYKGLKRPASSSDLIPEAPVKKPRDATPPKPEPEGEKTITEEAIRNVLRRGECCTKELIQHFRSTVGINMEKHEIASVLAQHMQKFNLQKRKEKIKDYLLQQKEMRYCYPIISGLCGSLASISMSKVGEFKSYHSQGMIILFFIILNILMWYFLQKAFKSLPTTIIVILISSSTNFITTGIIDNIVNNKPAKNYIWWFGVFLTIAGIAIIGNEKENNYDETIKNEENMKVK</sequence>
<dbReference type="GO" id="GO:0090730">
    <property type="term" value="C:Las1 complex"/>
    <property type="evidence" value="ECO:0007669"/>
    <property type="project" value="InterPro"/>
</dbReference>
<evidence type="ECO:0000256" key="6">
    <source>
        <dbReference type="ARBA" id="ARBA00023163"/>
    </source>
</evidence>
<organism evidence="12 13">
    <name type="scientific">Strongyloides stercoralis</name>
    <name type="common">Threadworm</name>
    <dbReference type="NCBI Taxonomy" id="6248"/>
    <lineage>
        <taxon>Eukaryota</taxon>
        <taxon>Metazoa</taxon>
        <taxon>Ecdysozoa</taxon>
        <taxon>Nematoda</taxon>
        <taxon>Chromadorea</taxon>
        <taxon>Rhabditida</taxon>
        <taxon>Tylenchina</taxon>
        <taxon>Panagrolaimomorpha</taxon>
        <taxon>Strongyloidoidea</taxon>
        <taxon>Strongyloididae</taxon>
        <taxon>Strongyloides</taxon>
    </lineage>
</organism>
<evidence type="ECO:0000256" key="1">
    <source>
        <dbReference type="ARBA" id="ARBA00004123"/>
    </source>
</evidence>
<evidence type="ECO:0000256" key="10">
    <source>
        <dbReference type="SAM" id="MobiDB-lite"/>
    </source>
</evidence>
<dbReference type="InterPro" id="IPR007174">
    <property type="entry name" value="Las1"/>
</dbReference>
<feature type="compositionally biased region" description="Acidic residues" evidence="10">
    <location>
        <begin position="796"/>
        <end position="809"/>
    </location>
</feature>
<dbReference type="PANTHER" id="PTHR13011">
    <property type="entry name" value="TFIIF-ALPHA"/>
    <property type="match status" value="1"/>
</dbReference>
<dbReference type="InterPro" id="IPR036388">
    <property type="entry name" value="WH-like_DNA-bd_sf"/>
</dbReference>
<keyword evidence="5" id="KW-0238">DNA-binding</keyword>
<feature type="compositionally biased region" description="Basic and acidic residues" evidence="10">
    <location>
        <begin position="739"/>
        <end position="752"/>
    </location>
</feature>
<evidence type="ECO:0000256" key="4">
    <source>
        <dbReference type="ARBA" id="ARBA00023015"/>
    </source>
</evidence>
<proteinExistence type="inferred from homology"/>
<evidence type="ECO:0000256" key="2">
    <source>
        <dbReference type="ARBA" id="ARBA00005249"/>
    </source>
</evidence>
<comment type="similarity">
    <text evidence="2">Belongs to the TFIIF alpha subunit family.</text>
</comment>
<dbReference type="Gene3D" id="1.10.3730.20">
    <property type="match status" value="1"/>
</dbReference>
<keyword evidence="11" id="KW-1133">Transmembrane helix</keyword>
<keyword evidence="11" id="KW-0472">Membrane</keyword>
<keyword evidence="6" id="KW-0804">Transcription</keyword>
<feature type="compositionally biased region" description="Acidic residues" evidence="10">
    <location>
        <begin position="770"/>
        <end position="788"/>
    </location>
</feature>
<reference evidence="13" key="1">
    <citation type="submission" date="2024-02" db="UniProtKB">
        <authorList>
            <consortium name="WormBaseParasite"/>
        </authorList>
    </citation>
    <scope>IDENTIFICATION</scope>
</reference>
<dbReference type="Gene3D" id="1.10.10.10">
    <property type="entry name" value="Winged helix-like DNA-binding domain superfamily/Winged helix DNA-binding domain"/>
    <property type="match status" value="1"/>
</dbReference>
<feature type="compositionally biased region" description="Basic and acidic residues" evidence="10">
    <location>
        <begin position="665"/>
        <end position="680"/>
    </location>
</feature>
<evidence type="ECO:0000256" key="11">
    <source>
        <dbReference type="SAM" id="Phobius"/>
    </source>
</evidence>
<name>A0AAF5CY83_STRER</name>
<evidence type="ECO:0000256" key="9">
    <source>
        <dbReference type="ARBA" id="ARBA00031523"/>
    </source>
</evidence>
<feature type="region of interest" description="Disordered" evidence="10">
    <location>
        <begin position="637"/>
        <end position="854"/>
    </location>
</feature>
<feature type="transmembrane region" description="Helical" evidence="11">
    <location>
        <begin position="954"/>
        <end position="971"/>
    </location>
</feature>
<dbReference type="PANTHER" id="PTHR13011:SF0">
    <property type="entry name" value="GENERAL TRANSCRIPTION FACTOR IIF SUBUNIT 1"/>
    <property type="match status" value="1"/>
</dbReference>
<comment type="function">
    <text evidence="8">TFIIF is a general transcription initiation factor that binds to RNA polymerase II and helps to recruit it to the initiation complex in collaboration with TFIIB. It promotes transcription elongation.</text>
</comment>
<dbReference type="InterPro" id="IPR008851">
    <property type="entry name" value="TFIIF-alpha"/>
</dbReference>
<accession>A0AAF5CY83</accession>
<evidence type="ECO:0000313" key="12">
    <source>
        <dbReference type="Proteomes" id="UP000035681"/>
    </source>
</evidence>
<dbReference type="Pfam" id="PF05793">
    <property type="entry name" value="TFIIF_alpha"/>
    <property type="match status" value="2"/>
</dbReference>
<evidence type="ECO:0000256" key="8">
    <source>
        <dbReference type="ARBA" id="ARBA00025232"/>
    </source>
</evidence>
<dbReference type="GO" id="GO:0006364">
    <property type="term" value="P:rRNA processing"/>
    <property type="evidence" value="ECO:0007669"/>
    <property type="project" value="InterPro"/>
</dbReference>
<keyword evidence="7" id="KW-0539">Nucleus</keyword>
<dbReference type="GO" id="GO:0001096">
    <property type="term" value="F:TFIIF-class transcription factor complex binding"/>
    <property type="evidence" value="ECO:0007669"/>
    <property type="project" value="TreeGrafter"/>
</dbReference>
<keyword evidence="12" id="KW-1185">Reference proteome</keyword>
<dbReference type="SUPFAM" id="SSF50916">
    <property type="entry name" value="Rap30/74 interaction domains"/>
    <property type="match status" value="1"/>
</dbReference>
<dbReference type="GO" id="GO:0004519">
    <property type="term" value="F:endonuclease activity"/>
    <property type="evidence" value="ECO:0007669"/>
    <property type="project" value="InterPro"/>
</dbReference>
<dbReference type="Pfam" id="PF04031">
    <property type="entry name" value="Las1"/>
    <property type="match status" value="1"/>
</dbReference>
<evidence type="ECO:0000256" key="5">
    <source>
        <dbReference type="ARBA" id="ARBA00023125"/>
    </source>
</evidence>
<keyword evidence="11" id="KW-0812">Transmembrane</keyword>